<dbReference type="InterPro" id="IPR051604">
    <property type="entry name" value="Ergot_Alk_Oxidoreductase"/>
</dbReference>
<dbReference type="InterPro" id="IPR008030">
    <property type="entry name" value="NmrA-like"/>
</dbReference>
<evidence type="ECO:0000313" key="2">
    <source>
        <dbReference type="EMBL" id="MFD2520807.1"/>
    </source>
</evidence>
<dbReference type="Gene3D" id="3.40.50.720">
    <property type="entry name" value="NAD(P)-binding Rossmann-like Domain"/>
    <property type="match status" value="1"/>
</dbReference>
<feature type="domain" description="NmrA-like" evidence="1">
    <location>
        <begin position="2"/>
        <end position="257"/>
    </location>
</feature>
<dbReference type="Proteomes" id="UP001597510">
    <property type="component" value="Unassembled WGS sequence"/>
</dbReference>
<sequence length="292" mass="30664">MNITVTGSLGNIGQHLVKKLVAAGNSVTVISSSEERKAAIESTGAKAAIGAITDVAFLASTFAGADAVYLMTPPNIGFQNIIENTTNVGKAYAEAIKQVGVQRVVMLSSVGADFDGGTGPIAGLHNIEKLYSKLQNVAITFLRAGYFYTNFYKDVPLIKNAGIQGSNFSAATKLPLVHPQDIAAAAAEELQKTASGHAVRYIVSDYVAAADVAKTIGNAIGKPELPWVEFTDDQALQGMTGAGVPQEMAELYTEMGDAIREGKLQGDFEAQGAPLNGDVKIADFAKEFASRF</sequence>
<dbReference type="PANTHER" id="PTHR43162:SF1">
    <property type="entry name" value="PRESTALK A DIFFERENTIATION PROTEIN A"/>
    <property type="match status" value="1"/>
</dbReference>
<gene>
    <name evidence="2" type="ORF">ACFSR2_07935</name>
</gene>
<name>A0ABW5J452_9BACT</name>
<comment type="caution">
    <text evidence="2">The sequence shown here is derived from an EMBL/GenBank/DDBJ whole genome shotgun (WGS) entry which is preliminary data.</text>
</comment>
<proteinExistence type="predicted"/>
<dbReference type="PANTHER" id="PTHR43162">
    <property type="match status" value="1"/>
</dbReference>
<dbReference type="SUPFAM" id="SSF51735">
    <property type="entry name" value="NAD(P)-binding Rossmann-fold domains"/>
    <property type="match status" value="1"/>
</dbReference>
<keyword evidence="3" id="KW-1185">Reference proteome</keyword>
<evidence type="ECO:0000259" key="1">
    <source>
        <dbReference type="Pfam" id="PF05368"/>
    </source>
</evidence>
<reference evidence="3" key="1">
    <citation type="journal article" date="2019" name="Int. J. Syst. Evol. Microbiol.">
        <title>The Global Catalogue of Microorganisms (GCM) 10K type strain sequencing project: providing services to taxonomists for standard genome sequencing and annotation.</title>
        <authorList>
            <consortium name="The Broad Institute Genomics Platform"/>
            <consortium name="The Broad Institute Genome Sequencing Center for Infectious Disease"/>
            <person name="Wu L."/>
            <person name="Ma J."/>
        </authorList>
    </citation>
    <scope>NUCLEOTIDE SEQUENCE [LARGE SCALE GENOMIC DNA]</scope>
    <source>
        <strain evidence="3">KCTC 52344</strain>
    </source>
</reference>
<dbReference type="EMBL" id="JBHULC010000008">
    <property type="protein sequence ID" value="MFD2520807.1"/>
    <property type="molecule type" value="Genomic_DNA"/>
</dbReference>
<evidence type="ECO:0000313" key="3">
    <source>
        <dbReference type="Proteomes" id="UP001597510"/>
    </source>
</evidence>
<dbReference type="InterPro" id="IPR036291">
    <property type="entry name" value="NAD(P)-bd_dom_sf"/>
</dbReference>
<dbReference type="Pfam" id="PF05368">
    <property type="entry name" value="NmrA"/>
    <property type="match status" value="1"/>
</dbReference>
<dbReference type="RefSeq" id="WP_340235190.1">
    <property type="nucleotide sequence ID" value="NZ_JBBEWC010000003.1"/>
</dbReference>
<accession>A0ABW5J452</accession>
<protein>
    <submittedName>
        <fullName evidence="2">NmrA family NAD(P)-binding protein</fullName>
    </submittedName>
</protein>
<organism evidence="2 3">
    <name type="scientific">Emticicia soli</name>
    <dbReference type="NCBI Taxonomy" id="2027878"/>
    <lineage>
        <taxon>Bacteria</taxon>
        <taxon>Pseudomonadati</taxon>
        <taxon>Bacteroidota</taxon>
        <taxon>Cytophagia</taxon>
        <taxon>Cytophagales</taxon>
        <taxon>Leadbetterellaceae</taxon>
        <taxon>Emticicia</taxon>
    </lineage>
</organism>
<dbReference type="Gene3D" id="3.90.25.10">
    <property type="entry name" value="UDP-galactose 4-epimerase, domain 1"/>
    <property type="match status" value="1"/>
</dbReference>